<dbReference type="STRING" id="93759.A0A1R3IRN5"/>
<dbReference type="Pfam" id="PF14244">
    <property type="entry name" value="Retrotran_gag_3"/>
    <property type="match status" value="1"/>
</dbReference>
<evidence type="ECO:0000313" key="3">
    <source>
        <dbReference type="Proteomes" id="UP000187203"/>
    </source>
</evidence>
<sequence>MGLIKIEGYLYLRSAADISVKLDFDNYDIWRAQWKALLQGLDLIGYVDGSMPEPPPTAWDKFKKQEQPNWNHKIWYRQTKLLLHAILVSISDKFLKRLVLITQLNTAEQAWNEISKTAAKDA</sequence>
<dbReference type="AlphaFoldDB" id="A0A1R3IRN5"/>
<dbReference type="OrthoDB" id="1745344at2759"/>
<keyword evidence="3" id="KW-1185">Reference proteome</keyword>
<evidence type="ECO:0000259" key="1">
    <source>
        <dbReference type="Pfam" id="PF14244"/>
    </source>
</evidence>
<dbReference type="PANTHER" id="PTHR47481">
    <property type="match status" value="1"/>
</dbReference>
<dbReference type="Proteomes" id="UP000187203">
    <property type="component" value="Unassembled WGS sequence"/>
</dbReference>
<dbReference type="EMBL" id="AWUE01017749">
    <property type="protein sequence ID" value="OMO85224.1"/>
    <property type="molecule type" value="Genomic_DNA"/>
</dbReference>
<organism evidence="2 3">
    <name type="scientific">Corchorus olitorius</name>
    <dbReference type="NCBI Taxonomy" id="93759"/>
    <lineage>
        <taxon>Eukaryota</taxon>
        <taxon>Viridiplantae</taxon>
        <taxon>Streptophyta</taxon>
        <taxon>Embryophyta</taxon>
        <taxon>Tracheophyta</taxon>
        <taxon>Spermatophyta</taxon>
        <taxon>Magnoliopsida</taxon>
        <taxon>eudicotyledons</taxon>
        <taxon>Gunneridae</taxon>
        <taxon>Pentapetalae</taxon>
        <taxon>rosids</taxon>
        <taxon>malvids</taxon>
        <taxon>Malvales</taxon>
        <taxon>Malvaceae</taxon>
        <taxon>Grewioideae</taxon>
        <taxon>Apeibeae</taxon>
        <taxon>Corchorus</taxon>
    </lineage>
</organism>
<evidence type="ECO:0000313" key="2">
    <source>
        <dbReference type="EMBL" id="OMO85224.1"/>
    </source>
</evidence>
<name>A0A1R3IRN5_9ROSI</name>
<comment type="caution">
    <text evidence="2">The sequence shown here is derived from an EMBL/GenBank/DDBJ whole genome shotgun (WGS) entry which is preliminary data.</text>
</comment>
<protein>
    <recommendedName>
        <fullName evidence="1">Retrotransposon Copia-like N-terminal domain-containing protein</fullName>
    </recommendedName>
</protein>
<dbReference type="InterPro" id="IPR029472">
    <property type="entry name" value="Copia-like_N"/>
</dbReference>
<proteinExistence type="predicted"/>
<feature type="domain" description="Retrotransposon Copia-like N-terminal" evidence="1">
    <location>
        <begin position="18"/>
        <end position="55"/>
    </location>
</feature>
<accession>A0A1R3IRN5</accession>
<dbReference type="PANTHER" id="PTHR47481:SF22">
    <property type="entry name" value="RETROTRANSPOSON GAG DOMAIN-CONTAINING PROTEIN"/>
    <property type="match status" value="1"/>
</dbReference>
<reference evidence="3" key="1">
    <citation type="submission" date="2013-09" db="EMBL/GenBank/DDBJ databases">
        <title>Corchorus olitorius genome sequencing.</title>
        <authorList>
            <person name="Alam M."/>
            <person name="Haque M.S."/>
            <person name="Islam M.S."/>
            <person name="Emdad E.M."/>
            <person name="Islam M.M."/>
            <person name="Ahmed B."/>
            <person name="Halim A."/>
            <person name="Hossen Q.M.M."/>
            <person name="Hossain M.Z."/>
            <person name="Ahmed R."/>
            <person name="Khan M.M."/>
            <person name="Islam R."/>
            <person name="Rashid M.M."/>
            <person name="Khan S.A."/>
            <person name="Rahman M.S."/>
            <person name="Alam M."/>
            <person name="Yahiya A.S."/>
            <person name="Khan M.S."/>
            <person name="Azam M.S."/>
            <person name="Haque T."/>
            <person name="Lashkar M.Z.H."/>
            <person name="Akhand A.I."/>
            <person name="Morshed G."/>
            <person name="Roy S."/>
            <person name="Uddin K.S."/>
            <person name="Rabeya T."/>
            <person name="Hossain A.S."/>
            <person name="Chowdhury A."/>
            <person name="Snigdha A.R."/>
            <person name="Mortoza M.S."/>
            <person name="Matin S.A."/>
            <person name="Hoque S.M.E."/>
            <person name="Islam M.K."/>
            <person name="Roy D.K."/>
            <person name="Haider R."/>
            <person name="Moosa M.M."/>
            <person name="Elias S.M."/>
            <person name="Hasan A.M."/>
            <person name="Jahan S."/>
            <person name="Shafiuddin M."/>
            <person name="Mahmood N."/>
            <person name="Shommy N.S."/>
        </authorList>
    </citation>
    <scope>NUCLEOTIDE SEQUENCE [LARGE SCALE GENOMIC DNA]</scope>
    <source>
        <strain evidence="3">cv. O-4</strain>
    </source>
</reference>
<gene>
    <name evidence="2" type="ORF">COLO4_21697</name>
</gene>